<evidence type="ECO:0000313" key="4">
    <source>
        <dbReference type="Proteomes" id="UP000289455"/>
    </source>
</evidence>
<sequence length="366" mass="41806">MSKRKILFFSSNLNRTGAEIVLFDILHHIDKSKFEIGLVLLERGGALVDQISPDIHVFYLDTQFTLLDKLKFHAGKNIILDRLEFIQKQFSADIWYINTIQNAFLLQYKEACRVTTFLHVHEYLYNFEQLEIKDAKRMFERLDYLVACSELVYAFFAPIFPKESFIFHSGINKNLIDQSLIGFIKPESDKKVIISSGTVCYRKGVDLFLALSKEFTPSEYKFIWLGKWANNGYAEVIRRQILTGSYPTVEFIEDLSPKEYYQTMACAHAFVTCSREESMGLVAMEAIYCGIPVLATNSGGSNLIINEANGFLSQDFRPSTLAKELTNLLKNKKFDLAQMQSSLSHFDIAKECGKLEIALLSAPIQI</sequence>
<dbReference type="RefSeq" id="WP_129025315.1">
    <property type="nucleotide sequence ID" value="NZ_SDHY01000001.1"/>
</dbReference>
<dbReference type="PANTHER" id="PTHR46401">
    <property type="entry name" value="GLYCOSYLTRANSFERASE WBBK-RELATED"/>
    <property type="match status" value="1"/>
</dbReference>
<dbReference type="Gene3D" id="3.40.50.2000">
    <property type="entry name" value="Glycogen Phosphorylase B"/>
    <property type="match status" value="1"/>
</dbReference>
<proteinExistence type="predicted"/>
<dbReference type="OrthoDB" id="655095at2"/>
<evidence type="ECO:0000256" key="1">
    <source>
        <dbReference type="ARBA" id="ARBA00022679"/>
    </source>
</evidence>
<dbReference type="SUPFAM" id="SSF53756">
    <property type="entry name" value="UDP-Glycosyltransferase/glycogen phosphorylase"/>
    <property type="match status" value="1"/>
</dbReference>
<evidence type="ECO:0000259" key="2">
    <source>
        <dbReference type="Pfam" id="PF00534"/>
    </source>
</evidence>
<dbReference type="EMBL" id="SDHY01000001">
    <property type="protein sequence ID" value="RXK52245.1"/>
    <property type="molecule type" value="Genomic_DNA"/>
</dbReference>
<dbReference type="GO" id="GO:0016757">
    <property type="term" value="F:glycosyltransferase activity"/>
    <property type="evidence" value="ECO:0007669"/>
    <property type="project" value="InterPro"/>
</dbReference>
<evidence type="ECO:0000313" key="3">
    <source>
        <dbReference type="EMBL" id="RXK52245.1"/>
    </source>
</evidence>
<protein>
    <submittedName>
        <fullName evidence="3">Glycosyltransferase</fullName>
    </submittedName>
</protein>
<comment type="caution">
    <text evidence="3">The sequence shown here is derived from an EMBL/GenBank/DDBJ whole genome shotgun (WGS) entry which is preliminary data.</text>
</comment>
<accession>A0A4Q1C2B2</accession>
<dbReference type="Pfam" id="PF00534">
    <property type="entry name" value="Glycos_transf_1"/>
    <property type="match status" value="1"/>
</dbReference>
<keyword evidence="1 3" id="KW-0808">Transferase</keyword>
<dbReference type="Proteomes" id="UP000289455">
    <property type="component" value="Unassembled WGS sequence"/>
</dbReference>
<dbReference type="AlphaFoldDB" id="A0A4Q1C2B2"/>
<organism evidence="3 4">
    <name type="scientific">Aquirufa rosea</name>
    <dbReference type="NCBI Taxonomy" id="2509241"/>
    <lineage>
        <taxon>Bacteria</taxon>
        <taxon>Pseudomonadati</taxon>
        <taxon>Bacteroidota</taxon>
        <taxon>Cytophagia</taxon>
        <taxon>Cytophagales</taxon>
        <taxon>Flectobacillaceae</taxon>
        <taxon>Aquirufa</taxon>
    </lineage>
</organism>
<dbReference type="PANTHER" id="PTHR46401:SF2">
    <property type="entry name" value="GLYCOSYLTRANSFERASE WBBK-RELATED"/>
    <property type="match status" value="1"/>
</dbReference>
<keyword evidence="4" id="KW-1185">Reference proteome</keyword>
<gene>
    <name evidence="3" type="ORF">ESB04_00935</name>
</gene>
<feature type="domain" description="Glycosyl transferase family 1" evidence="2">
    <location>
        <begin position="187"/>
        <end position="334"/>
    </location>
</feature>
<reference evidence="3 4" key="1">
    <citation type="submission" date="2019-01" db="EMBL/GenBank/DDBJ databases">
        <title>Cytophagaceae bacterium strain CAR-16.</title>
        <authorList>
            <person name="Chen W.-M."/>
        </authorList>
    </citation>
    <scope>NUCLEOTIDE SEQUENCE [LARGE SCALE GENOMIC DNA]</scope>
    <source>
        <strain evidence="3 4">CAR-16</strain>
    </source>
</reference>
<dbReference type="InterPro" id="IPR001296">
    <property type="entry name" value="Glyco_trans_1"/>
</dbReference>
<name>A0A4Q1C2B2_9BACT</name>
<dbReference type="CDD" id="cd03801">
    <property type="entry name" value="GT4_PimA-like"/>
    <property type="match status" value="1"/>
</dbReference>